<accession>A0ABU0CX06</accession>
<evidence type="ECO:0000259" key="1">
    <source>
        <dbReference type="Pfam" id="PF13349"/>
    </source>
</evidence>
<comment type="caution">
    <text evidence="2">The sequence shown here is derived from an EMBL/GenBank/DDBJ whole genome shotgun (WGS) entry which is preliminary data.</text>
</comment>
<dbReference type="EMBL" id="JAUSUQ010000017">
    <property type="protein sequence ID" value="MDQ0340677.1"/>
    <property type="molecule type" value="Genomic_DNA"/>
</dbReference>
<dbReference type="InterPro" id="IPR025164">
    <property type="entry name" value="Toastrack_DUF4097"/>
</dbReference>
<evidence type="ECO:0000313" key="3">
    <source>
        <dbReference type="Proteomes" id="UP001232445"/>
    </source>
</evidence>
<sequence length="301" mass="32640">MRRLLGISLIAIGILIAIVSVGKPLLPSWDFRTGWQAGESHILPIEDVKRIDINVQSAAVYISTAETDQIGLELKKREGSQSTIETIQQGERLIVKVNQSSFNFLGGIIALFSGQFKEELYVTLPHNYSESLYVKSSSGSLAISGLEKLQDLDVDISSGSVTIEDVSVESFRYDGSSGRLTVRDLQAELNDIKISSGKVNLERIAGEIRGKSSSGSVTIDMVSLDAPVKWQGSSGTITLHLPETSSFELTASTSSGSVYSDFPLMVHAQSRRDLKGTVGNGDVPIELRVSSGKINIERNHR</sequence>
<evidence type="ECO:0000313" key="2">
    <source>
        <dbReference type="EMBL" id="MDQ0340677.1"/>
    </source>
</evidence>
<gene>
    <name evidence="2" type="ORF">J2S00_003503</name>
</gene>
<organism evidence="2 3">
    <name type="scientific">Caldalkalibacillus uzonensis</name>
    <dbReference type="NCBI Taxonomy" id="353224"/>
    <lineage>
        <taxon>Bacteria</taxon>
        <taxon>Bacillati</taxon>
        <taxon>Bacillota</taxon>
        <taxon>Bacilli</taxon>
        <taxon>Bacillales</taxon>
        <taxon>Bacillaceae</taxon>
        <taxon>Caldalkalibacillus</taxon>
    </lineage>
</organism>
<dbReference type="RefSeq" id="WP_307342718.1">
    <property type="nucleotide sequence ID" value="NZ_JAUSUQ010000017.1"/>
</dbReference>
<name>A0ABU0CX06_9BACI</name>
<dbReference type="Proteomes" id="UP001232445">
    <property type="component" value="Unassembled WGS sequence"/>
</dbReference>
<reference evidence="2 3" key="1">
    <citation type="submission" date="2023-07" db="EMBL/GenBank/DDBJ databases">
        <title>Genomic Encyclopedia of Type Strains, Phase IV (KMG-IV): sequencing the most valuable type-strain genomes for metagenomic binning, comparative biology and taxonomic classification.</title>
        <authorList>
            <person name="Goeker M."/>
        </authorList>
    </citation>
    <scope>NUCLEOTIDE SEQUENCE [LARGE SCALE GENOMIC DNA]</scope>
    <source>
        <strain evidence="2 3">DSM 17740</strain>
    </source>
</reference>
<protein>
    <submittedName>
        <fullName evidence="2">Lia operon protein LiaG</fullName>
    </submittedName>
</protein>
<keyword evidence="3" id="KW-1185">Reference proteome</keyword>
<feature type="domain" description="DUF4097" evidence="1">
    <location>
        <begin position="48"/>
        <end position="297"/>
    </location>
</feature>
<proteinExistence type="predicted"/>
<dbReference type="Pfam" id="PF13349">
    <property type="entry name" value="DUF4097"/>
    <property type="match status" value="1"/>
</dbReference>